<dbReference type="AlphaFoldDB" id="A0A9X4LLA3"/>
<dbReference type="Proteomes" id="UP001152766">
    <property type="component" value="Unassembled WGS sequence"/>
</dbReference>
<organism evidence="2 3">
    <name type="scientific">Pelomonas aquatica</name>
    <dbReference type="NCBI Taxonomy" id="431058"/>
    <lineage>
        <taxon>Bacteria</taxon>
        <taxon>Pseudomonadati</taxon>
        <taxon>Pseudomonadota</taxon>
        <taxon>Betaproteobacteria</taxon>
        <taxon>Burkholderiales</taxon>
        <taxon>Sphaerotilaceae</taxon>
        <taxon>Roseateles</taxon>
    </lineage>
</organism>
<feature type="signal peptide" evidence="1">
    <location>
        <begin position="1"/>
        <end position="27"/>
    </location>
</feature>
<evidence type="ECO:0000256" key="1">
    <source>
        <dbReference type="SAM" id="SignalP"/>
    </source>
</evidence>
<dbReference type="EMBL" id="SGUG01000044">
    <property type="protein sequence ID" value="MDG0864879.1"/>
    <property type="molecule type" value="Genomic_DNA"/>
</dbReference>
<feature type="chain" id="PRO_5040837466" description="Copper resistance protein" evidence="1">
    <location>
        <begin position="28"/>
        <end position="134"/>
    </location>
</feature>
<evidence type="ECO:0000313" key="3">
    <source>
        <dbReference type="Proteomes" id="UP001152766"/>
    </source>
</evidence>
<sequence length="134" mass="14262">MRPSRNHRILTALIALFSMLFMQAAVASYSCPDLQSEGAPDSWVANQASASKMPGCDQPDAASPSLCHAHCLDGKSSLDKPEVPTVTPAVAIVSTILLPLQPLLALPLPASEQASFLQRTTAPPIAIRHCCFRL</sequence>
<protein>
    <recommendedName>
        <fullName evidence="4">Copper resistance protein</fullName>
    </recommendedName>
</protein>
<comment type="caution">
    <text evidence="2">The sequence shown here is derived from an EMBL/GenBank/DDBJ whole genome shotgun (WGS) entry which is preliminary data.</text>
</comment>
<dbReference type="RefSeq" id="WP_268149133.1">
    <property type="nucleotide sequence ID" value="NZ_JAPPUW010000006.1"/>
</dbReference>
<evidence type="ECO:0008006" key="4">
    <source>
        <dbReference type="Google" id="ProtNLM"/>
    </source>
</evidence>
<accession>A0A9X4LLA3</accession>
<keyword evidence="1" id="KW-0732">Signal</keyword>
<gene>
    <name evidence="2" type="ORF">EXJ73_20680</name>
</gene>
<evidence type="ECO:0000313" key="2">
    <source>
        <dbReference type="EMBL" id="MDG0864879.1"/>
    </source>
</evidence>
<dbReference type="PROSITE" id="PS51257">
    <property type="entry name" value="PROKAR_LIPOPROTEIN"/>
    <property type="match status" value="1"/>
</dbReference>
<keyword evidence="3" id="KW-1185">Reference proteome</keyword>
<reference evidence="2" key="1">
    <citation type="submission" date="2019-02" db="EMBL/GenBank/DDBJ databases">
        <title>Draft genome of the type strain Pelomonas aquatica CCUG 52575T.</title>
        <authorList>
            <person name="Gomila M."/>
            <person name="Lalucat J."/>
        </authorList>
    </citation>
    <scope>NUCLEOTIDE SEQUENCE</scope>
    <source>
        <strain evidence="2">CCUG 52575</strain>
    </source>
</reference>
<name>A0A9X4LLA3_9BURK</name>
<proteinExistence type="predicted"/>